<dbReference type="Proteomes" id="UP000241071">
    <property type="component" value="Segment"/>
</dbReference>
<feature type="transmembrane region" description="Helical" evidence="1">
    <location>
        <begin position="165"/>
        <end position="188"/>
    </location>
</feature>
<organism evidence="2 3">
    <name type="scientific">Moumouvirus goulette</name>
    <dbReference type="NCBI Taxonomy" id="1247379"/>
    <lineage>
        <taxon>Viruses</taxon>
        <taxon>Varidnaviria</taxon>
        <taxon>Bamfordvirae</taxon>
        <taxon>Nucleocytoviricota</taxon>
        <taxon>Megaviricetes</taxon>
        <taxon>Imitervirales</taxon>
        <taxon>Mimiviridae</taxon>
        <taxon>Megamimivirinae</taxon>
        <taxon>Moumouvirus</taxon>
        <taxon>Moumouvirus goulettemassiliense</taxon>
    </lineage>
</organism>
<feature type="transmembrane region" description="Helical" evidence="1">
    <location>
        <begin position="37"/>
        <end position="63"/>
    </location>
</feature>
<keyword evidence="1" id="KW-0472">Membrane</keyword>
<feature type="transmembrane region" description="Helical" evidence="1">
    <location>
        <begin position="6"/>
        <end position="25"/>
    </location>
</feature>
<keyword evidence="1" id="KW-0812">Transmembrane</keyword>
<gene>
    <name evidence="2" type="ORF">glt_00908</name>
</gene>
<evidence type="ECO:0000313" key="2">
    <source>
        <dbReference type="EMBL" id="AGF85711.1"/>
    </source>
</evidence>
<evidence type="ECO:0000313" key="3">
    <source>
        <dbReference type="Proteomes" id="UP000241071"/>
    </source>
</evidence>
<feature type="transmembrane region" description="Helical" evidence="1">
    <location>
        <begin position="83"/>
        <end position="106"/>
    </location>
</feature>
<sequence>MITGQIIKNVLDFIIEITVFGISYLSLRFVSMEVNEFVALTNIMILKPFKIIMIILCCFSIFLKYKRGQEQLGYMEIITAYSLFFIYDEVVIFSIIASYFIVNYLIPEGDYLDLFMLWINKIISRGFVFSIFSIIIYLSIFFYSLSLFSDDPFIPKSVLHYNCALYSVLFSYLFVFVFGINFYIWLFINGIRYIILREKV</sequence>
<dbReference type="EMBL" id="KC008572">
    <property type="protein sequence ID" value="AGF85711.1"/>
    <property type="molecule type" value="Genomic_DNA"/>
</dbReference>
<keyword evidence="1" id="KW-1133">Transmembrane helix</keyword>
<protein>
    <submittedName>
        <fullName evidence="2">Uncharacterized protein</fullName>
    </submittedName>
</protein>
<name>M1PNV0_9VIRU</name>
<reference evidence="2 3" key="1">
    <citation type="submission" date="2012-10" db="EMBL/GenBank/DDBJ databases">
        <title>Complete genome sequence of Moumouvirus goulette.</title>
        <authorList>
            <person name="Fournous G."/>
            <person name="Bougalmi M."/>
            <person name="Colson P."/>
        </authorList>
    </citation>
    <scope>NUCLEOTIDE SEQUENCE [LARGE SCALE GENOMIC DNA]</scope>
</reference>
<evidence type="ECO:0000256" key="1">
    <source>
        <dbReference type="SAM" id="Phobius"/>
    </source>
</evidence>
<keyword evidence="3" id="KW-1185">Reference proteome</keyword>
<proteinExistence type="predicted"/>
<accession>M1PNV0</accession>
<feature type="transmembrane region" description="Helical" evidence="1">
    <location>
        <begin position="127"/>
        <end position="145"/>
    </location>
</feature>